<comment type="catalytic activity">
    <reaction evidence="9">
        <text>3 propionate 3-nitronate + 3 O2 + H2O = 3 3-oxopropanoate + 2 nitrate + nitrite + H2O2 + 3 H(+)</text>
        <dbReference type="Rhea" id="RHEA:57332"/>
        <dbReference type="ChEBI" id="CHEBI:15377"/>
        <dbReference type="ChEBI" id="CHEBI:15378"/>
        <dbReference type="ChEBI" id="CHEBI:15379"/>
        <dbReference type="ChEBI" id="CHEBI:16240"/>
        <dbReference type="ChEBI" id="CHEBI:16301"/>
        <dbReference type="ChEBI" id="CHEBI:17632"/>
        <dbReference type="ChEBI" id="CHEBI:33190"/>
        <dbReference type="ChEBI" id="CHEBI:136067"/>
    </reaction>
</comment>
<evidence type="ECO:0000313" key="11">
    <source>
        <dbReference type="Proteomes" id="UP000017746"/>
    </source>
</evidence>
<comment type="cofactor">
    <cofactor evidence="1">
        <name>FMN</name>
        <dbReference type="ChEBI" id="CHEBI:58210"/>
    </cofactor>
</comment>
<protein>
    <recommendedName>
        <fullName evidence="8">Propionate 3-nitronate monooxygenase</fullName>
    </recommendedName>
</protein>
<evidence type="ECO:0000256" key="8">
    <source>
        <dbReference type="ARBA" id="ARBA00031155"/>
    </source>
</evidence>
<name>U5W344_9ACTN</name>
<comment type="similarity">
    <text evidence="2">Belongs to the nitronate monooxygenase family. NMO class I subfamily.</text>
</comment>
<evidence type="ECO:0000256" key="1">
    <source>
        <dbReference type="ARBA" id="ARBA00001917"/>
    </source>
</evidence>
<keyword evidence="6" id="KW-0560">Oxidoreductase</keyword>
<dbReference type="Proteomes" id="UP000017746">
    <property type="component" value="Chromosome"/>
</dbReference>
<keyword evidence="3" id="KW-0216">Detoxification</keyword>
<dbReference type="EMBL" id="CP006272">
    <property type="protein sequence ID" value="AGZ42351.1"/>
    <property type="molecule type" value="Genomic_DNA"/>
</dbReference>
<dbReference type="PANTHER" id="PTHR42747">
    <property type="entry name" value="NITRONATE MONOOXYGENASE-RELATED"/>
    <property type="match status" value="1"/>
</dbReference>
<dbReference type="STRING" id="1246995.AFR_20395"/>
<dbReference type="KEGG" id="afs:AFR_20395"/>
<evidence type="ECO:0000256" key="6">
    <source>
        <dbReference type="ARBA" id="ARBA00023002"/>
    </source>
</evidence>
<organism evidence="10 11">
    <name type="scientific">Actinoplanes friuliensis DSM 7358</name>
    <dbReference type="NCBI Taxonomy" id="1246995"/>
    <lineage>
        <taxon>Bacteria</taxon>
        <taxon>Bacillati</taxon>
        <taxon>Actinomycetota</taxon>
        <taxon>Actinomycetes</taxon>
        <taxon>Micromonosporales</taxon>
        <taxon>Micromonosporaceae</taxon>
        <taxon>Actinoplanes</taxon>
    </lineage>
</organism>
<evidence type="ECO:0000256" key="5">
    <source>
        <dbReference type="ARBA" id="ARBA00022643"/>
    </source>
</evidence>
<dbReference type="GO" id="GO:0051213">
    <property type="term" value="F:dioxygenase activity"/>
    <property type="evidence" value="ECO:0007669"/>
    <property type="project" value="UniProtKB-KW"/>
</dbReference>
<accession>U5W344</accession>
<evidence type="ECO:0000256" key="2">
    <source>
        <dbReference type="ARBA" id="ARBA00009881"/>
    </source>
</evidence>
<dbReference type="InterPro" id="IPR004136">
    <property type="entry name" value="NMO"/>
</dbReference>
<dbReference type="SUPFAM" id="SSF51412">
    <property type="entry name" value="Inosine monophosphate dehydrogenase (IMPDH)"/>
    <property type="match status" value="1"/>
</dbReference>
<dbReference type="HOGENOM" id="CLU_038732_5_1_11"/>
<keyword evidence="11" id="KW-1185">Reference proteome</keyword>
<dbReference type="GO" id="GO:0018580">
    <property type="term" value="F:nitronate monooxygenase activity"/>
    <property type="evidence" value="ECO:0007669"/>
    <property type="project" value="InterPro"/>
</dbReference>
<keyword evidence="7" id="KW-0503">Monooxygenase</keyword>
<dbReference type="eggNOG" id="COG2070">
    <property type="taxonomic scope" value="Bacteria"/>
</dbReference>
<dbReference type="InterPro" id="IPR013785">
    <property type="entry name" value="Aldolase_TIM"/>
</dbReference>
<dbReference type="GO" id="GO:0009636">
    <property type="term" value="P:response to toxic substance"/>
    <property type="evidence" value="ECO:0007669"/>
    <property type="project" value="UniProtKB-KW"/>
</dbReference>
<evidence type="ECO:0000313" key="10">
    <source>
        <dbReference type="EMBL" id="AGZ42351.1"/>
    </source>
</evidence>
<dbReference type="RefSeq" id="WP_023362723.1">
    <property type="nucleotide sequence ID" value="NC_022657.1"/>
</dbReference>
<evidence type="ECO:0000256" key="4">
    <source>
        <dbReference type="ARBA" id="ARBA00022630"/>
    </source>
</evidence>
<keyword evidence="5" id="KW-0288">FMN</keyword>
<proteinExistence type="inferred from homology"/>
<dbReference type="Gene3D" id="3.20.20.70">
    <property type="entry name" value="Aldolase class I"/>
    <property type="match status" value="1"/>
</dbReference>
<keyword evidence="10" id="KW-0223">Dioxygenase</keyword>
<dbReference type="PANTHER" id="PTHR42747:SF3">
    <property type="entry name" value="NITRONATE MONOOXYGENASE-RELATED"/>
    <property type="match status" value="1"/>
</dbReference>
<dbReference type="Pfam" id="PF03060">
    <property type="entry name" value="NMO"/>
    <property type="match status" value="1"/>
</dbReference>
<dbReference type="PATRIC" id="fig|1246995.3.peg.4135"/>
<dbReference type="CDD" id="cd04730">
    <property type="entry name" value="NPD_like"/>
    <property type="match status" value="1"/>
</dbReference>
<dbReference type="AlphaFoldDB" id="U5W344"/>
<sequence length="335" mass="34056">MLPDLARPVLVAPMAGGPSTTALVRAAADAGATGFLAAGYKTPEVVEAEVGTLRAAGVPYGLNIFVPMPRLDDPAPIERYRRELQPEADRYGVELPAIRGADDDHFAAKVEIAVSAAVPLVSFTFGVPDRGVVRALRDAGSTVLITVTGVDEARRALAAGPDLLIAQAGTAGGHAATTDPREYRGTSVATGLLPEILAVSGVPVVAAGGTGTAADVRALLTAGAIAVQAGTAFLLADEAGTRAPQREAMLSGRHTATVVTRAFTGQPARALRNRFTDTYSASAPVGYPAIHHLTAPIRAAAAARGDAEALNLWAGTAFAAAAPGPAAHLLDRLCA</sequence>
<gene>
    <name evidence="10" type="ORF">AFR_20395</name>
</gene>
<evidence type="ECO:0000256" key="9">
    <source>
        <dbReference type="ARBA" id="ARBA00049401"/>
    </source>
</evidence>
<keyword evidence="4" id="KW-0285">Flavoprotein</keyword>
<evidence type="ECO:0000256" key="3">
    <source>
        <dbReference type="ARBA" id="ARBA00022575"/>
    </source>
</evidence>
<reference evidence="10 11" key="1">
    <citation type="journal article" date="2014" name="J. Biotechnol.">
        <title>Complete genome sequence of the actinobacterium Actinoplanes friuliensis HAG 010964, producer of the lipopeptide antibiotic friulimycin.</title>
        <authorList>
            <person name="Ruckert C."/>
            <person name="Szczepanowski R."/>
            <person name="Albersmeier A."/>
            <person name="Goesmann A."/>
            <person name="Fischer N."/>
            <person name="Steinkamper A."/>
            <person name="Puhler A."/>
            <person name="Biener R."/>
            <person name="Schwartz D."/>
            <person name="Kalinowski J."/>
        </authorList>
    </citation>
    <scope>NUCLEOTIDE SEQUENCE [LARGE SCALE GENOMIC DNA]</scope>
    <source>
        <strain evidence="10 11">DSM 7358</strain>
    </source>
</reference>
<evidence type="ECO:0000256" key="7">
    <source>
        <dbReference type="ARBA" id="ARBA00023033"/>
    </source>
</evidence>